<accession>A0A6F8XM60</accession>
<evidence type="ECO:0000256" key="1">
    <source>
        <dbReference type="ARBA" id="ARBA00022553"/>
    </source>
</evidence>
<evidence type="ECO:0000256" key="5">
    <source>
        <dbReference type="ARBA" id="ARBA00023163"/>
    </source>
</evidence>
<dbReference type="PANTHER" id="PTHR48111">
    <property type="entry name" value="REGULATOR OF RPOS"/>
    <property type="match status" value="1"/>
</dbReference>
<dbReference type="CDD" id="cd00383">
    <property type="entry name" value="trans_reg_C"/>
    <property type="match status" value="1"/>
</dbReference>
<dbReference type="RefSeq" id="WP_173034428.1">
    <property type="nucleotide sequence ID" value="NZ_AP022870.1"/>
</dbReference>
<dbReference type="Gene3D" id="3.40.50.2300">
    <property type="match status" value="1"/>
</dbReference>
<dbReference type="KEGG" id="pfla:Pflav_013030"/>
<dbReference type="SMART" id="SM00448">
    <property type="entry name" value="REC"/>
    <property type="match status" value="1"/>
</dbReference>
<dbReference type="PROSITE" id="PS50110">
    <property type="entry name" value="RESPONSE_REGULATORY"/>
    <property type="match status" value="1"/>
</dbReference>
<dbReference type="GO" id="GO:0006355">
    <property type="term" value="P:regulation of DNA-templated transcription"/>
    <property type="evidence" value="ECO:0007669"/>
    <property type="project" value="InterPro"/>
</dbReference>
<dbReference type="PANTHER" id="PTHR48111:SF72">
    <property type="entry name" value="SENSORY TRANSDUCTION PROTEIN REGX3"/>
    <property type="match status" value="1"/>
</dbReference>
<evidence type="ECO:0000259" key="9">
    <source>
        <dbReference type="PROSITE" id="PS50110"/>
    </source>
</evidence>
<dbReference type="AlphaFoldDB" id="A0A6F8XM60"/>
<dbReference type="Proteomes" id="UP000502508">
    <property type="component" value="Chromosome"/>
</dbReference>
<keyword evidence="2" id="KW-0902">Two-component regulatory system</keyword>
<dbReference type="SMART" id="SM00862">
    <property type="entry name" value="Trans_reg_C"/>
    <property type="match status" value="1"/>
</dbReference>
<evidence type="ECO:0000256" key="7">
    <source>
        <dbReference type="PROSITE-ProRule" id="PRU00169"/>
    </source>
</evidence>
<dbReference type="GO" id="GO:0000976">
    <property type="term" value="F:transcription cis-regulatory region binding"/>
    <property type="evidence" value="ECO:0007669"/>
    <property type="project" value="TreeGrafter"/>
</dbReference>
<proteinExistence type="predicted"/>
<dbReference type="InterPro" id="IPR036388">
    <property type="entry name" value="WH-like_DNA-bd_sf"/>
</dbReference>
<dbReference type="Pfam" id="PF00072">
    <property type="entry name" value="Response_reg"/>
    <property type="match status" value="1"/>
</dbReference>
<dbReference type="SUPFAM" id="SSF52172">
    <property type="entry name" value="CheY-like"/>
    <property type="match status" value="1"/>
</dbReference>
<feature type="domain" description="OmpR/PhoB-type" evidence="10">
    <location>
        <begin position="128"/>
        <end position="223"/>
    </location>
</feature>
<dbReference type="FunFam" id="1.10.10.10:FF:000018">
    <property type="entry name" value="DNA-binding response regulator ResD"/>
    <property type="match status" value="1"/>
</dbReference>
<feature type="DNA-binding region" description="OmpR/PhoB-type" evidence="8">
    <location>
        <begin position="128"/>
        <end position="223"/>
    </location>
</feature>
<dbReference type="PROSITE" id="PS51755">
    <property type="entry name" value="OMPR_PHOB"/>
    <property type="match status" value="1"/>
</dbReference>
<dbReference type="InterPro" id="IPR001789">
    <property type="entry name" value="Sig_transdc_resp-reg_receiver"/>
</dbReference>
<keyword evidence="5" id="KW-0804">Transcription</keyword>
<protein>
    <recommendedName>
        <fullName evidence="6">Sensory transduction protein RegX3</fullName>
    </recommendedName>
</protein>
<evidence type="ECO:0000256" key="4">
    <source>
        <dbReference type="ARBA" id="ARBA00023125"/>
    </source>
</evidence>
<evidence type="ECO:0000256" key="2">
    <source>
        <dbReference type="ARBA" id="ARBA00023012"/>
    </source>
</evidence>
<reference evidence="11 12" key="1">
    <citation type="submission" date="2020-03" db="EMBL/GenBank/DDBJ databases">
        <title>Whole genome shotgun sequence of Phytohabitans flavus NBRC 107702.</title>
        <authorList>
            <person name="Komaki H."/>
            <person name="Tamura T."/>
        </authorList>
    </citation>
    <scope>NUCLEOTIDE SEQUENCE [LARGE SCALE GENOMIC DNA]</scope>
    <source>
        <strain evidence="11 12">NBRC 107702</strain>
    </source>
</reference>
<dbReference type="GO" id="GO:0000156">
    <property type="term" value="F:phosphorelay response regulator activity"/>
    <property type="evidence" value="ECO:0007669"/>
    <property type="project" value="TreeGrafter"/>
</dbReference>
<dbReference type="Gene3D" id="1.10.10.10">
    <property type="entry name" value="Winged helix-like DNA-binding domain superfamily/Winged helix DNA-binding domain"/>
    <property type="match status" value="1"/>
</dbReference>
<evidence type="ECO:0000256" key="6">
    <source>
        <dbReference type="ARBA" id="ARBA00041201"/>
    </source>
</evidence>
<evidence type="ECO:0000259" key="10">
    <source>
        <dbReference type="PROSITE" id="PS51755"/>
    </source>
</evidence>
<dbReference type="InterPro" id="IPR001867">
    <property type="entry name" value="OmpR/PhoB-type_DNA-bd"/>
</dbReference>
<feature type="domain" description="Response regulatory" evidence="9">
    <location>
        <begin position="2"/>
        <end position="113"/>
    </location>
</feature>
<reference evidence="11 12" key="2">
    <citation type="submission" date="2020-03" db="EMBL/GenBank/DDBJ databases">
        <authorList>
            <person name="Ichikawa N."/>
            <person name="Kimura A."/>
            <person name="Kitahashi Y."/>
            <person name="Uohara A."/>
        </authorList>
    </citation>
    <scope>NUCLEOTIDE SEQUENCE [LARGE SCALE GENOMIC DNA]</scope>
    <source>
        <strain evidence="11 12">NBRC 107702</strain>
    </source>
</reference>
<comment type="caution">
    <text evidence="7">Lacks conserved residue(s) required for the propagation of feature annotation.</text>
</comment>
<dbReference type="EMBL" id="AP022870">
    <property type="protein sequence ID" value="BCB74893.1"/>
    <property type="molecule type" value="Genomic_DNA"/>
</dbReference>
<dbReference type="GO" id="GO:0032993">
    <property type="term" value="C:protein-DNA complex"/>
    <property type="evidence" value="ECO:0007669"/>
    <property type="project" value="TreeGrafter"/>
</dbReference>
<name>A0A6F8XM60_9ACTN</name>
<evidence type="ECO:0000256" key="3">
    <source>
        <dbReference type="ARBA" id="ARBA00023015"/>
    </source>
</evidence>
<keyword evidence="4 8" id="KW-0238">DNA-binding</keyword>
<keyword evidence="3" id="KW-0805">Transcription regulation</keyword>
<evidence type="ECO:0000313" key="12">
    <source>
        <dbReference type="Proteomes" id="UP000502508"/>
    </source>
</evidence>
<dbReference type="InterPro" id="IPR039420">
    <property type="entry name" value="WalR-like"/>
</dbReference>
<organism evidence="11 12">
    <name type="scientific">Phytohabitans flavus</name>
    <dbReference type="NCBI Taxonomy" id="1076124"/>
    <lineage>
        <taxon>Bacteria</taxon>
        <taxon>Bacillati</taxon>
        <taxon>Actinomycetota</taxon>
        <taxon>Actinomycetes</taxon>
        <taxon>Micromonosporales</taxon>
        <taxon>Micromonosporaceae</taxon>
    </lineage>
</organism>
<evidence type="ECO:0000256" key="8">
    <source>
        <dbReference type="PROSITE-ProRule" id="PRU01091"/>
    </source>
</evidence>
<sequence length="236" mass="26126">MRILLVDVDSTHREGAASILVRGGHQVEQINTGNAAVEYAPDADIVLLGMNLPDLNGIEVCRRIRQRSRVPIVMFSDVADEAAIVLSLSSGADDYIVKPCGSLVLLARVTANARRAIWCREPNESPPESRIILGALSIRPRARQVVIDGREVTLTLKEFDLLVALAEEPGIVMRRNELIARVWDENWIGSTRTLDVHISALRTKLDRDGLIETIRGVGFRLDSSRLDGHDPSPRDR</sequence>
<gene>
    <name evidence="11" type="ORF">Pflav_013030</name>
</gene>
<evidence type="ECO:0000313" key="11">
    <source>
        <dbReference type="EMBL" id="BCB74893.1"/>
    </source>
</evidence>
<dbReference type="InterPro" id="IPR011006">
    <property type="entry name" value="CheY-like_superfamily"/>
</dbReference>
<dbReference type="GO" id="GO:0005829">
    <property type="term" value="C:cytosol"/>
    <property type="evidence" value="ECO:0007669"/>
    <property type="project" value="TreeGrafter"/>
</dbReference>
<dbReference type="CDD" id="cd00156">
    <property type="entry name" value="REC"/>
    <property type="match status" value="1"/>
</dbReference>
<keyword evidence="1" id="KW-0597">Phosphoprotein</keyword>
<keyword evidence="12" id="KW-1185">Reference proteome</keyword>
<dbReference type="Pfam" id="PF00486">
    <property type="entry name" value="Trans_reg_C"/>
    <property type="match status" value="1"/>
</dbReference>
<dbReference type="Gene3D" id="6.10.250.690">
    <property type="match status" value="1"/>
</dbReference>